<dbReference type="GO" id="GO:0016491">
    <property type="term" value="F:oxidoreductase activity"/>
    <property type="evidence" value="ECO:0007669"/>
    <property type="project" value="InterPro"/>
</dbReference>
<feature type="domain" description="DSBA-like thioredoxin" evidence="1">
    <location>
        <begin position="61"/>
        <end position="231"/>
    </location>
</feature>
<dbReference type="PANTHER" id="PTHR13887:SF41">
    <property type="entry name" value="THIOREDOXIN SUPERFAMILY PROTEIN"/>
    <property type="match status" value="1"/>
</dbReference>
<dbReference type="InterPro" id="IPR036249">
    <property type="entry name" value="Thioredoxin-like_sf"/>
</dbReference>
<evidence type="ECO:0000259" key="1">
    <source>
        <dbReference type="Pfam" id="PF01323"/>
    </source>
</evidence>
<dbReference type="Proteomes" id="UP000305267">
    <property type="component" value="Unassembled WGS sequence"/>
</dbReference>
<reference evidence="2 3" key="1">
    <citation type="submission" date="2019-06" db="EMBL/GenBank/DDBJ databases">
        <title>Genome of Methylobacterium sp. 17Sr1-39.</title>
        <authorList>
            <person name="Seo T."/>
        </authorList>
    </citation>
    <scope>NUCLEOTIDE SEQUENCE [LARGE SCALE GENOMIC DNA]</scope>
    <source>
        <strain evidence="2 3">17Sr1-39</strain>
    </source>
</reference>
<accession>A0A5C4LPL2</accession>
<name>A0A5C4LPL2_9HYPH</name>
<evidence type="ECO:0000313" key="3">
    <source>
        <dbReference type="Proteomes" id="UP000305267"/>
    </source>
</evidence>
<dbReference type="PANTHER" id="PTHR13887">
    <property type="entry name" value="GLUTATHIONE S-TRANSFERASE KAPPA"/>
    <property type="match status" value="1"/>
</dbReference>
<dbReference type="Gene3D" id="3.40.30.10">
    <property type="entry name" value="Glutaredoxin"/>
    <property type="match status" value="1"/>
</dbReference>
<organism evidence="2 3">
    <name type="scientific">Methylobacterium terricola</name>
    <dbReference type="NCBI Taxonomy" id="2583531"/>
    <lineage>
        <taxon>Bacteria</taxon>
        <taxon>Pseudomonadati</taxon>
        <taxon>Pseudomonadota</taxon>
        <taxon>Alphaproteobacteria</taxon>
        <taxon>Hyphomicrobiales</taxon>
        <taxon>Methylobacteriaceae</taxon>
        <taxon>Methylobacterium</taxon>
    </lineage>
</organism>
<comment type="caution">
    <text evidence="2">The sequence shown here is derived from an EMBL/GenBank/DDBJ whole genome shotgun (WGS) entry which is preliminary data.</text>
</comment>
<keyword evidence="3" id="KW-1185">Reference proteome</keyword>
<proteinExistence type="predicted"/>
<dbReference type="EMBL" id="VDDA01000003">
    <property type="protein sequence ID" value="TNC14559.1"/>
    <property type="molecule type" value="Genomic_DNA"/>
</dbReference>
<dbReference type="SUPFAM" id="SSF52833">
    <property type="entry name" value="Thioredoxin-like"/>
    <property type="match status" value="1"/>
</dbReference>
<evidence type="ECO:0000313" key="2">
    <source>
        <dbReference type="EMBL" id="TNC14559.1"/>
    </source>
</evidence>
<dbReference type="CDD" id="cd03024">
    <property type="entry name" value="DsbA_FrnE"/>
    <property type="match status" value="1"/>
</dbReference>
<sequence>MVPPLFADPVALIRGDSPCRIHPLVAQSWTHRLRRQVVIGANAGFREGFVHFAARSATVRESTAIEWLPFELNPDMPAGGMERADYRARKFGPERSAQLDAQMAEFGRHEGIDFAFDRMTRTPSTRRAHMLIAAASQHGRADPVVDALFRAYFEEGRDVGDPDILREIGVAAGLDRAVVDDAAGNEQPRQLVEAVERQAAEMQVAGVLFFIVDRKWAVSGAQPTAQWLAALAAA</sequence>
<dbReference type="OrthoDB" id="9799122at2"/>
<dbReference type="AlphaFoldDB" id="A0A5C4LPL2"/>
<dbReference type="Pfam" id="PF01323">
    <property type="entry name" value="DSBA"/>
    <property type="match status" value="1"/>
</dbReference>
<protein>
    <submittedName>
        <fullName evidence="2">DsbA family oxidoreductase</fullName>
    </submittedName>
</protein>
<gene>
    <name evidence="2" type="ORF">FF100_09515</name>
</gene>
<dbReference type="InterPro" id="IPR001853">
    <property type="entry name" value="DSBA-like_thioredoxin_dom"/>
</dbReference>